<reference evidence="1 2" key="1">
    <citation type="submission" date="2014-04" db="EMBL/GenBank/DDBJ databases">
        <authorList>
            <consortium name="DOE Joint Genome Institute"/>
            <person name="Kuo A."/>
            <person name="Kohler A."/>
            <person name="Costa M.D."/>
            <person name="Nagy L.G."/>
            <person name="Floudas D."/>
            <person name="Copeland A."/>
            <person name="Barry K.W."/>
            <person name="Cichocki N."/>
            <person name="Veneault-Fourrey C."/>
            <person name="LaButti K."/>
            <person name="Lindquist E.A."/>
            <person name="Lipzen A."/>
            <person name="Lundell T."/>
            <person name="Morin E."/>
            <person name="Murat C."/>
            <person name="Sun H."/>
            <person name="Tunlid A."/>
            <person name="Henrissat B."/>
            <person name="Grigoriev I.V."/>
            <person name="Hibbett D.S."/>
            <person name="Martin F."/>
            <person name="Nordberg H.P."/>
            <person name="Cantor M.N."/>
            <person name="Hua S.X."/>
        </authorList>
    </citation>
    <scope>NUCLEOTIDE SEQUENCE [LARGE SCALE GENOMIC DNA]</scope>
    <source>
        <strain evidence="1 2">441</strain>
    </source>
</reference>
<dbReference type="EMBL" id="KN833781">
    <property type="protein sequence ID" value="KIK19604.1"/>
    <property type="molecule type" value="Genomic_DNA"/>
</dbReference>
<dbReference type="OrthoDB" id="7663182at2759"/>
<evidence type="ECO:0000313" key="1">
    <source>
        <dbReference type="EMBL" id="KIK19604.1"/>
    </source>
</evidence>
<name>A0A0C9Z029_9AGAM</name>
<dbReference type="HOGENOM" id="CLU_2580382_0_0_1"/>
<organism evidence="1 2">
    <name type="scientific">Pisolithus microcarpus 441</name>
    <dbReference type="NCBI Taxonomy" id="765257"/>
    <lineage>
        <taxon>Eukaryota</taxon>
        <taxon>Fungi</taxon>
        <taxon>Dikarya</taxon>
        <taxon>Basidiomycota</taxon>
        <taxon>Agaricomycotina</taxon>
        <taxon>Agaricomycetes</taxon>
        <taxon>Agaricomycetidae</taxon>
        <taxon>Boletales</taxon>
        <taxon>Sclerodermatineae</taxon>
        <taxon>Pisolithaceae</taxon>
        <taxon>Pisolithus</taxon>
    </lineage>
</organism>
<keyword evidence="2" id="KW-1185">Reference proteome</keyword>
<proteinExistence type="predicted"/>
<sequence>MRVQPSDRKKTNENIKVGPLSLTFCAALTDPCMRDRPLVLDMPAYTSETDSNCVWAAEVRVSYRMAEIRGGMTNTATETTA</sequence>
<accession>A0A0C9Z029</accession>
<feature type="non-terminal residue" evidence="1">
    <location>
        <position position="1"/>
    </location>
</feature>
<gene>
    <name evidence="1" type="ORF">PISMIDRAFT_682914</name>
</gene>
<reference evidence="2" key="2">
    <citation type="submission" date="2015-01" db="EMBL/GenBank/DDBJ databases">
        <title>Evolutionary Origins and Diversification of the Mycorrhizal Mutualists.</title>
        <authorList>
            <consortium name="DOE Joint Genome Institute"/>
            <consortium name="Mycorrhizal Genomics Consortium"/>
            <person name="Kohler A."/>
            <person name="Kuo A."/>
            <person name="Nagy L.G."/>
            <person name="Floudas D."/>
            <person name="Copeland A."/>
            <person name="Barry K.W."/>
            <person name="Cichocki N."/>
            <person name="Veneault-Fourrey C."/>
            <person name="LaButti K."/>
            <person name="Lindquist E.A."/>
            <person name="Lipzen A."/>
            <person name="Lundell T."/>
            <person name="Morin E."/>
            <person name="Murat C."/>
            <person name="Riley R."/>
            <person name="Ohm R."/>
            <person name="Sun H."/>
            <person name="Tunlid A."/>
            <person name="Henrissat B."/>
            <person name="Grigoriev I.V."/>
            <person name="Hibbett D.S."/>
            <person name="Martin F."/>
        </authorList>
    </citation>
    <scope>NUCLEOTIDE SEQUENCE [LARGE SCALE GENOMIC DNA]</scope>
    <source>
        <strain evidence="2">441</strain>
    </source>
</reference>
<dbReference type="Proteomes" id="UP000054018">
    <property type="component" value="Unassembled WGS sequence"/>
</dbReference>
<evidence type="ECO:0000313" key="2">
    <source>
        <dbReference type="Proteomes" id="UP000054018"/>
    </source>
</evidence>
<dbReference type="AlphaFoldDB" id="A0A0C9Z029"/>
<protein>
    <submittedName>
        <fullName evidence="1">Uncharacterized protein</fullName>
    </submittedName>
</protein>